<evidence type="ECO:0000313" key="8">
    <source>
        <dbReference type="EMBL" id="TMO68460.1"/>
    </source>
</evidence>
<evidence type="ECO:0000256" key="5">
    <source>
        <dbReference type="ARBA" id="ARBA00022695"/>
    </source>
</evidence>
<feature type="site" description="Positions MEP for the nucleophilic attack" evidence="7">
    <location>
        <position position="154"/>
    </location>
</feature>
<keyword evidence="5 7" id="KW-0548">Nucleotidyltransferase</keyword>
<dbReference type="AlphaFoldDB" id="A0A5S3V9A2"/>
<keyword evidence="4 7" id="KW-0808">Transferase</keyword>
<dbReference type="InterPro" id="IPR001228">
    <property type="entry name" value="IspD"/>
</dbReference>
<comment type="similarity">
    <text evidence="3 7">Belongs to the IspD/TarI cytidylyltransferase family. IspD subfamily.</text>
</comment>
<evidence type="ECO:0000313" key="9">
    <source>
        <dbReference type="EMBL" id="TMO71393.1"/>
    </source>
</evidence>
<keyword evidence="6 7" id="KW-0414">Isoprene biosynthesis</keyword>
<protein>
    <recommendedName>
        <fullName evidence="7">2-C-methyl-D-erythritol 4-phosphate cytidylyltransferase</fullName>
        <ecNumber evidence="7">2.7.7.60</ecNumber>
    </recommendedName>
    <alternativeName>
        <fullName evidence="7">4-diphosphocytidyl-2C-methyl-D-erythritol synthase</fullName>
    </alternativeName>
    <alternativeName>
        <fullName evidence="7">MEP cytidylyltransferase</fullName>
        <shortName evidence="7">MCT</shortName>
    </alternativeName>
</protein>
<evidence type="ECO:0000256" key="1">
    <source>
        <dbReference type="ARBA" id="ARBA00001282"/>
    </source>
</evidence>
<evidence type="ECO:0000313" key="10">
    <source>
        <dbReference type="Proteomes" id="UP000307164"/>
    </source>
</evidence>
<comment type="function">
    <text evidence="7">Catalyzes the formation of 4-diphosphocytidyl-2-C-methyl-D-erythritol from CTP and 2-C-methyl-D-erythritol 4-phosphate (MEP).</text>
</comment>
<gene>
    <name evidence="7" type="primary">ispD</name>
    <name evidence="8" type="ORF">CWC19_09270</name>
    <name evidence="9" type="ORF">CWC20_17710</name>
</gene>
<dbReference type="Proteomes" id="UP000307217">
    <property type="component" value="Unassembled WGS sequence"/>
</dbReference>
<dbReference type="HAMAP" id="MF_00108">
    <property type="entry name" value="IspD"/>
    <property type="match status" value="1"/>
</dbReference>
<accession>A0A5S3V9A2</accession>
<dbReference type="InterPro" id="IPR018294">
    <property type="entry name" value="ISPD_synthase_CS"/>
</dbReference>
<evidence type="ECO:0000313" key="11">
    <source>
        <dbReference type="Proteomes" id="UP000307217"/>
    </source>
</evidence>
<dbReference type="UniPathway" id="UPA00056">
    <property type="reaction ID" value="UER00093"/>
</dbReference>
<evidence type="ECO:0000256" key="7">
    <source>
        <dbReference type="HAMAP-Rule" id="MF_00108"/>
    </source>
</evidence>
<dbReference type="RefSeq" id="WP_138591618.1">
    <property type="nucleotide sequence ID" value="NZ_PNBW01000107.1"/>
</dbReference>
<dbReference type="InterPro" id="IPR050088">
    <property type="entry name" value="IspD/TarI_cytidylyltransf_bact"/>
</dbReference>
<dbReference type="Pfam" id="PF01128">
    <property type="entry name" value="IspD"/>
    <property type="match status" value="1"/>
</dbReference>
<dbReference type="CDD" id="cd02516">
    <property type="entry name" value="CDP-ME_synthetase"/>
    <property type="match status" value="1"/>
</dbReference>
<dbReference type="EC" id="2.7.7.60" evidence="7"/>
<name>A0A5S3V9A2_9GAMM</name>
<feature type="site" description="Transition state stabilizer" evidence="7">
    <location>
        <position position="19"/>
    </location>
</feature>
<dbReference type="EMBL" id="PNBX01000036">
    <property type="protein sequence ID" value="TMO68460.1"/>
    <property type="molecule type" value="Genomic_DNA"/>
</dbReference>
<evidence type="ECO:0000256" key="3">
    <source>
        <dbReference type="ARBA" id="ARBA00009789"/>
    </source>
</evidence>
<dbReference type="EMBL" id="PNBW01000107">
    <property type="protein sequence ID" value="TMO71393.1"/>
    <property type="molecule type" value="Genomic_DNA"/>
</dbReference>
<dbReference type="FunFam" id="3.90.550.10:FF:000003">
    <property type="entry name" value="2-C-methyl-D-erythritol 4-phosphate cytidylyltransferase"/>
    <property type="match status" value="1"/>
</dbReference>
<dbReference type="Proteomes" id="UP000307164">
    <property type="component" value="Unassembled WGS sequence"/>
</dbReference>
<keyword evidence="10" id="KW-1185">Reference proteome</keyword>
<dbReference type="Gene3D" id="3.90.550.10">
    <property type="entry name" value="Spore Coat Polysaccharide Biosynthesis Protein SpsA, Chain A"/>
    <property type="match status" value="1"/>
</dbReference>
<dbReference type="PANTHER" id="PTHR32125">
    <property type="entry name" value="2-C-METHYL-D-ERYTHRITOL 4-PHOSPHATE CYTIDYLYLTRANSFERASE, CHLOROPLASTIC"/>
    <property type="match status" value="1"/>
</dbReference>
<comment type="caution">
    <text evidence="8">The sequence shown here is derived from an EMBL/GenBank/DDBJ whole genome shotgun (WGS) entry which is preliminary data.</text>
</comment>
<feature type="site" description="Positions MEP for the nucleophilic attack" evidence="7">
    <location>
        <position position="210"/>
    </location>
</feature>
<dbReference type="GO" id="GO:0019288">
    <property type="term" value="P:isopentenyl diphosphate biosynthetic process, methylerythritol 4-phosphate pathway"/>
    <property type="evidence" value="ECO:0007669"/>
    <property type="project" value="UniProtKB-UniRule"/>
</dbReference>
<feature type="site" description="Transition state stabilizer" evidence="7">
    <location>
        <position position="26"/>
    </location>
</feature>
<proteinExistence type="inferred from homology"/>
<dbReference type="InterPro" id="IPR034683">
    <property type="entry name" value="IspD/TarI"/>
</dbReference>
<dbReference type="GO" id="GO:0050518">
    <property type="term" value="F:2-C-methyl-D-erythritol 4-phosphate cytidylyltransferase activity"/>
    <property type="evidence" value="ECO:0007669"/>
    <property type="project" value="UniProtKB-UniRule"/>
</dbReference>
<reference evidence="11" key="2">
    <citation type="submission" date="2019-06" db="EMBL/GenBank/DDBJ databases">
        <title>Co-occurence of chitin degradation, pigmentation and bioactivity in marine Pseudoalteromonas.</title>
        <authorList>
            <person name="Sonnenschein E.C."/>
            <person name="Bech P.K."/>
        </authorList>
    </citation>
    <scope>NUCLEOTIDE SEQUENCE [LARGE SCALE GENOMIC DNA]</scope>
    <source>
        <strain evidence="11">S3790</strain>
    </source>
</reference>
<evidence type="ECO:0000256" key="4">
    <source>
        <dbReference type="ARBA" id="ARBA00022679"/>
    </source>
</evidence>
<evidence type="ECO:0000256" key="2">
    <source>
        <dbReference type="ARBA" id="ARBA00004787"/>
    </source>
</evidence>
<dbReference type="PROSITE" id="PS01295">
    <property type="entry name" value="ISPD"/>
    <property type="match status" value="1"/>
</dbReference>
<dbReference type="InterPro" id="IPR029044">
    <property type="entry name" value="Nucleotide-diphossugar_trans"/>
</dbReference>
<sequence length="233" mass="25614">MNKNPKIAIVVPAAGVGSRMQLSHPKQYLDIAGKTVLEHTLDKMLHIPAVSMIAVAVSEQDAYFADLNINSRRIIRTPGGQERSDSVLNALNRLVEYAPDWVLVHDAARPLVTASDITQLMTQCIHKGQGGILAAKVKDTIKRGNEYSLGTVPRDELWQALTPQMFPFEALRAALKSALLNNVKITDEASAMEWNNEPVQLIAGRSDNIKITTPEDYALACFLISQQQKESAT</sequence>
<dbReference type="OrthoDB" id="9806837at2"/>
<dbReference type="SUPFAM" id="SSF53448">
    <property type="entry name" value="Nucleotide-diphospho-sugar transferases"/>
    <property type="match status" value="1"/>
</dbReference>
<organism evidence="8 11">
    <name type="scientific">Pseudoalteromonas aurantia</name>
    <dbReference type="NCBI Taxonomy" id="43654"/>
    <lineage>
        <taxon>Bacteria</taxon>
        <taxon>Pseudomonadati</taxon>
        <taxon>Pseudomonadota</taxon>
        <taxon>Gammaproteobacteria</taxon>
        <taxon>Alteromonadales</taxon>
        <taxon>Pseudoalteromonadaceae</taxon>
        <taxon>Pseudoalteromonas</taxon>
    </lineage>
</organism>
<evidence type="ECO:0000256" key="6">
    <source>
        <dbReference type="ARBA" id="ARBA00023229"/>
    </source>
</evidence>
<reference evidence="8 11" key="1">
    <citation type="submission" date="2018-01" db="EMBL/GenBank/DDBJ databases">
        <authorList>
            <person name="Paulsen S."/>
            <person name="Gram L.K."/>
        </authorList>
    </citation>
    <scope>NUCLEOTIDE SEQUENCE [LARGE SCALE GENOMIC DNA]</scope>
    <source>
        <strain evidence="8 11">S3790</strain>
        <strain evidence="9">S3895</strain>
    </source>
</reference>
<comment type="pathway">
    <text evidence="2 7">Isoprenoid biosynthesis; isopentenyl diphosphate biosynthesis via DXP pathway; isopentenyl diphosphate from 1-deoxy-D-xylulose 5-phosphate: step 2/6.</text>
</comment>
<comment type="catalytic activity">
    <reaction evidence="1 7">
        <text>2-C-methyl-D-erythritol 4-phosphate + CTP + H(+) = 4-CDP-2-C-methyl-D-erythritol + diphosphate</text>
        <dbReference type="Rhea" id="RHEA:13429"/>
        <dbReference type="ChEBI" id="CHEBI:15378"/>
        <dbReference type="ChEBI" id="CHEBI:33019"/>
        <dbReference type="ChEBI" id="CHEBI:37563"/>
        <dbReference type="ChEBI" id="CHEBI:57823"/>
        <dbReference type="ChEBI" id="CHEBI:58262"/>
        <dbReference type="EC" id="2.7.7.60"/>
    </reaction>
</comment>
<dbReference type="NCBIfam" id="TIGR00453">
    <property type="entry name" value="ispD"/>
    <property type="match status" value="1"/>
</dbReference>
<dbReference type="PANTHER" id="PTHR32125:SF4">
    <property type="entry name" value="2-C-METHYL-D-ERYTHRITOL 4-PHOSPHATE CYTIDYLYLTRANSFERASE, CHLOROPLASTIC"/>
    <property type="match status" value="1"/>
</dbReference>
<reference evidence="8" key="3">
    <citation type="submission" date="2019-09" db="EMBL/GenBank/DDBJ databases">
        <title>Co-occurence of chitin degradation, pigmentation and bioactivity in marine Pseudoalteromonas.</title>
        <authorList>
            <person name="Sonnenschein E.C."/>
            <person name="Bech P.K."/>
        </authorList>
    </citation>
    <scope>NUCLEOTIDE SEQUENCE</scope>
    <source>
        <strain evidence="8">S3790</strain>
        <strain evidence="9 10">S3895</strain>
    </source>
</reference>